<sequence>MDFQLSDEHRMVQQMVREFAEREIRPVIKEHDRAQKPIPWLFERMAALGLLGICIPVKYGGAGMDYISLGLACEELERVDSSLRVVMSVHVALNSLSLLQWGTEEQKRRYLVPQAKGERIAAYALTEPGAGSDAAAIRTTARRQGDVYILNGEKTWISLADLADHFLVIAKTDPEKGHRGMSAFIVERSFPGVKTGTIHGKLGVRAGNTGWIVFENTPVPVENRLGEEGEGFYIAMAALDNGRYTVAAGATGLIRACLEASVKYANERMTFGRRIGEHQLVQEMIAKMAASYEIARLLYLRAGWMKNMGMRNTRETSLAKWFATEAAVQAALDAIQIHGAYGYSDEYDVERYLRNAKGEVIYEGTSQIHTILQAEYALGYRKDRPLRCELPAYDPELWRAEPAMA</sequence>
<dbReference type="InterPro" id="IPR006091">
    <property type="entry name" value="Acyl-CoA_Oxase/DH_mid-dom"/>
</dbReference>
<proteinExistence type="inferred from homology"/>
<dbReference type="InterPro" id="IPR013786">
    <property type="entry name" value="AcylCoA_DH/ox_N"/>
</dbReference>
<dbReference type="PANTHER" id="PTHR43884">
    <property type="entry name" value="ACYL-COA DEHYDROGENASE"/>
    <property type="match status" value="1"/>
</dbReference>
<dbReference type="PROSITE" id="PS00072">
    <property type="entry name" value="ACYL_COA_DH_1"/>
    <property type="match status" value="1"/>
</dbReference>
<dbReference type="Proteomes" id="UP000236642">
    <property type="component" value="Unassembled WGS sequence"/>
</dbReference>
<gene>
    <name evidence="10" type="primary">acdA_1</name>
    <name evidence="10" type="ORF">HRbin22_01403</name>
</gene>
<evidence type="ECO:0000259" key="7">
    <source>
        <dbReference type="Pfam" id="PF00441"/>
    </source>
</evidence>
<feature type="domain" description="Acyl-CoA dehydrogenase/oxidase C-terminal" evidence="7">
    <location>
        <begin position="229"/>
        <end position="374"/>
    </location>
</feature>
<dbReference type="SUPFAM" id="SSF56645">
    <property type="entry name" value="Acyl-CoA dehydrogenase NM domain-like"/>
    <property type="match status" value="1"/>
</dbReference>
<dbReference type="Gene3D" id="1.10.540.10">
    <property type="entry name" value="Acyl-CoA dehydrogenase/oxidase, N-terminal domain"/>
    <property type="match status" value="1"/>
</dbReference>
<dbReference type="EMBL" id="BEHY01000029">
    <property type="protein sequence ID" value="GBD09156.1"/>
    <property type="molecule type" value="Genomic_DNA"/>
</dbReference>
<evidence type="ECO:0000256" key="3">
    <source>
        <dbReference type="ARBA" id="ARBA00022630"/>
    </source>
</evidence>
<feature type="domain" description="Acyl-CoA dehydrogenase/oxidase N-terminal" evidence="9">
    <location>
        <begin position="6"/>
        <end position="118"/>
    </location>
</feature>
<dbReference type="Gene3D" id="2.40.110.10">
    <property type="entry name" value="Butyryl-CoA Dehydrogenase, subunit A, domain 2"/>
    <property type="match status" value="1"/>
</dbReference>
<evidence type="ECO:0000256" key="1">
    <source>
        <dbReference type="ARBA" id="ARBA00001974"/>
    </source>
</evidence>
<comment type="caution">
    <text evidence="10">The sequence shown here is derived from an EMBL/GenBank/DDBJ whole genome shotgun (WGS) entry which is preliminary data.</text>
</comment>
<keyword evidence="3 6" id="KW-0285">Flavoprotein</keyword>
<dbReference type="Pfam" id="PF02770">
    <property type="entry name" value="Acyl-CoA_dh_M"/>
    <property type="match status" value="1"/>
</dbReference>
<evidence type="ECO:0000256" key="4">
    <source>
        <dbReference type="ARBA" id="ARBA00022827"/>
    </source>
</evidence>
<protein>
    <submittedName>
        <fullName evidence="10">Acyl-CoA dehydrogenase</fullName>
        <ecNumber evidence="10">1.3.99.-</ecNumber>
    </submittedName>
</protein>
<comment type="similarity">
    <text evidence="2 6">Belongs to the acyl-CoA dehydrogenase family.</text>
</comment>
<evidence type="ECO:0000313" key="10">
    <source>
        <dbReference type="EMBL" id="GBD09156.1"/>
    </source>
</evidence>
<dbReference type="InterPro" id="IPR006089">
    <property type="entry name" value="Acyl-CoA_DH_CS"/>
</dbReference>
<dbReference type="InterPro" id="IPR046373">
    <property type="entry name" value="Acyl-CoA_Oxase/DH_mid-dom_sf"/>
</dbReference>
<evidence type="ECO:0000256" key="5">
    <source>
        <dbReference type="ARBA" id="ARBA00023002"/>
    </source>
</evidence>
<evidence type="ECO:0000259" key="9">
    <source>
        <dbReference type="Pfam" id="PF02771"/>
    </source>
</evidence>
<dbReference type="EC" id="1.3.99.-" evidence="10"/>
<evidence type="ECO:0000313" key="11">
    <source>
        <dbReference type="Proteomes" id="UP000236642"/>
    </source>
</evidence>
<dbReference type="GO" id="GO:0050660">
    <property type="term" value="F:flavin adenine dinucleotide binding"/>
    <property type="evidence" value="ECO:0007669"/>
    <property type="project" value="InterPro"/>
</dbReference>
<dbReference type="SUPFAM" id="SSF47203">
    <property type="entry name" value="Acyl-CoA dehydrogenase C-terminal domain-like"/>
    <property type="match status" value="1"/>
</dbReference>
<accession>A0A2H5Y6S9</accession>
<dbReference type="InterPro" id="IPR037069">
    <property type="entry name" value="AcylCoA_DH/ox_N_sf"/>
</dbReference>
<dbReference type="GO" id="GO:0003995">
    <property type="term" value="F:acyl-CoA dehydrogenase activity"/>
    <property type="evidence" value="ECO:0007669"/>
    <property type="project" value="InterPro"/>
</dbReference>
<dbReference type="Pfam" id="PF00441">
    <property type="entry name" value="Acyl-CoA_dh_1"/>
    <property type="match status" value="1"/>
</dbReference>
<dbReference type="PANTHER" id="PTHR43884:SF12">
    <property type="entry name" value="ISOVALERYL-COA DEHYDROGENASE, MITOCHONDRIAL-RELATED"/>
    <property type="match status" value="1"/>
</dbReference>
<evidence type="ECO:0000256" key="6">
    <source>
        <dbReference type="RuleBase" id="RU362125"/>
    </source>
</evidence>
<evidence type="ECO:0000256" key="2">
    <source>
        <dbReference type="ARBA" id="ARBA00009347"/>
    </source>
</evidence>
<dbReference type="Gene3D" id="1.20.140.10">
    <property type="entry name" value="Butyryl-CoA Dehydrogenase, subunit A, domain 3"/>
    <property type="match status" value="1"/>
</dbReference>
<dbReference type="Pfam" id="PF02771">
    <property type="entry name" value="Acyl-CoA_dh_N"/>
    <property type="match status" value="1"/>
</dbReference>
<feature type="domain" description="Acyl-CoA oxidase/dehydrogenase middle" evidence="8">
    <location>
        <begin position="122"/>
        <end position="216"/>
    </location>
</feature>
<evidence type="ECO:0000259" key="8">
    <source>
        <dbReference type="Pfam" id="PF02770"/>
    </source>
</evidence>
<comment type="cofactor">
    <cofactor evidence="1 6">
        <name>FAD</name>
        <dbReference type="ChEBI" id="CHEBI:57692"/>
    </cofactor>
</comment>
<dbReference type="FunFam" id="1.20.140.10:FF:000011">
    <property type="entry name" value="Medium-chain specific acyl-CoA dehydrogenase, mitochondrial"/>
    <property type="match status" value="1"/>
</dbReference>
<dbReference type="InterPro" id="IPR009100">
    <property type="entry name" value="AcylCoA_DH/oxidase_NM_dom_sf"/>
</dbReference>
<keyword evidence="5 6" id="KW-0560">Oxidoreductase</keyword>
<dbReference type="InterPro" id="IPR009075">
    <property type="entry name" value="AcylCo_DH/oxidase_C"/>
</dbReference>
<keyword evidence="4 6" id="KW-0274">FAD</keyword>
<dbReference type="InterPro" id="IPR036250">
    <property type="entry name" value="AcylCo_DH-like_C"/>
</dbReference>
<reference evidence="11" key="1">
    <citation type="submission" date="2017-09" db="EMBL/GenBank/DDBJ databases">
        <title>Metaegenomics of thermophilic ammonia-oxidizing enrichment culture.</title>
        <authorList>
            <person name="Kato S."/>
            <person name="Suzuki K."/>
        </authorList>
    </citation>
    <scope>NUCLEOTIDE SEQUENCE [LARGE SCALE GENOMIC DNA]</scope>
</reference>
<dbReference type="FunFam" id="2.40.110.10:FF:000001">
    <property type="entry name" value="Acyl-CoA dehydrogenase, mitochondrial"/>
    <property type="match status" value="1"/>
</dbReference>
<dbReference type="AlphaFoldDB" id="A0A2H5Y6S9"/>
<dbReference type="FunFam" id="1.10.540.10:FF:000002">
    <property type="entry name" value="Acyl-CoA dehydrogenase FadE19"/>
    <property type="match status" value="1"/>
</dbReference>
<organism evidence="10 11">
    <name type="scientific">Candidatus Thermoflexus japonica</name>
    <dbReference type="NCBI Taxonomy" id="2035417"/>
    <lineage>
        <taxon>Bacteria</taxon>
        <taxon>Bacillati</taxon>
        <taxon>Chloroflexota</taxon>
        <taxon>Thermoflexia</taxon>
        <taxon>Thermoflexales</taxon>
        <taxon>Thermoflexaceae</taxon>
        <taxon>Thermoflexus</taxon>
    </lineage>
</organism>
<name>A0A2H5Y6S9_9CHLR</name>